<dbReference type="Pfam" id="PF00929">
    <property type="entry name" value="RNase_T"/>
    <property type="match status" value="1"/>
</dbReference>
<dbReference type="GO" id="GO:0010629">
    <property type="term" value="P:negative regulation of gene expression"/>
    <property type="evidence" value="ECO:0007669"/>
    <property type="project" value="UniProtKB-ARBA"/>
</dbReference>
<evidence type="ECO:0000256" key="7">
    <source>
        <dbReference type="ARBA" id="ARBA00023242"/>
    </source>
</evidence>
<protein>
    <submittedName>
        <fullName evidence="12">Exonuclease</fullName>
    </submittedName>
</protein>
<comment type="subcellular location">
    <subcellularLocation>
        <location evidence="1">Nucleus</location>
    </subcellularLocation>
</comment>
<name>A0A1V9ZJ32_9STRA</name>
<dbReference type="FunFam" id="3.30.420.10:FF:000031">
    <property type="entry name" value="RNA exonuclease 1"/>
    <property type="match status" value="1"/>
</dbReference>
<evidence type="ECO:0000256" key="1">
    <source>
        <dbReference type="ARBA" id="ARBA00004123"/>
    </source>
</evidence>
<evidence type="ECO:0000256" key="2">
    <source>
        <dbReference type="ARBA" id="ARBA00006357"/>
    </source>
</evidence>
<gene>
    <name evidence="12" type="ORF">THRCLA_06806</name>
</gene>
<comment type="caution">
    <text evidence="12">The sequence shown here is derived from an EMBL/GenBank/DDBJ whole genome shotgun (WGS) entry which is preliminary data.</text>
</comment>
<dbReference type="SUPFAM" id="SSF50044">
    <property type="entry name" value="SH3-domain"/>
    <property type="match status" value="2"/>
</dbReference>
<evidence type="ECO:0000256" key="8">
    <source>
        <dbReference type="PROSITE-ProRule" id="PRU00192"/>
    </source>
</evidence>
<reference evidence="12 13" key="1">
    <citation type="journal article" date="2014" name="Genome Biol. Evol.">
        <title>The secreted proteins of Achlya hypogyna and Thraustotheca clavata identify the ancestral oomycete secretome and reveal gene acquisitions by horizontal gene transfer.</title>
        <authorList>
            <person name="Misner I."/>
            <person name="Blouin N."/>
            <person name="Leonard G."/>
            <person name="Richards T.A."/>
            <person name="Lane C.E."/>
        </authorList>
    </citation>
    <scope>NUCLEOTIDE SEQUENCE [LARGE SCALE GENOMIC DNA]</scope>
    <source>
        <strain evidence="12 13">ATCC 34112</strain>
    </source>
</reference>
<dbReference type="Pfam" id="PF14604">
    <property type="entry name" value="SH3_9"/>
    <property type="match status" value="1"/>
</dbReference>
<dbReference type="PROSITE" id="PS50002">
    <property type="entry name" value="SH3"/>
    <property type="match status" value="2"/>
</dbReference>
<dbReference type="GO" id="GO:0005634">
    <property type="term" value="C:nucleus"/>
    <property type="evidence" value="ECO:0007669"/>
    <property type="project" value="UniProtKB-SubCell"/>
</dbReference>
<dbReference type="Gene3D" id="3.30.420.10">
    <property type="entry name" value="Ribonuclease H-like superfamily/Ribonuclease H"/>
    <property type="match status" value="1"/>
</dbReference>
<dbReference type="STRING" id="74557.A0A1V9ZJ32"/>
<dbReference type="GO" id="GO:0004527">
    <property type="term" value="F:exonuclease activity"/>
    <property type="evidence" value="ECO:0007669"/>
    <property type="project" value="UniProtKB-KW"/>
</dbReference>
<dbReference type="SMART" id="SM00479">
    <property type="entry name" value="EXOIII"/>
    <property type="match status" value="1"/>
</dbReference>
<dbReference type="CDD" id="cd06145">
    <property type="entry name" value="REX1_like"/>
    <property type="match status" value="1"/>
</dbReference>
<dbReference type="CDD" id="cd00174">
    <property type="entry name" value="SH3"/>
    <property type="match status" value="2"/>
</dbReference>
<dbReference type="EMBL" id="JNBS01001873">
    <property type="protein sequence ID" value="OQR97998.1"/>
    <property type="molecule type" value="Genomic_DNA"/>
</dbReference>
<evidence type="ECO:0000313" key="12">
    <source>
        <dbReference type="EMBL" id="OQR97998.1"/>
    </source>
</evidence>
<keyword evidence="4" id="KW-0540">Nuclease</keyword>
<keyword evidence="5" id="KW-0378">Hydrolase</keyword>
<keyword evidence="9" id="KW-0175">Coiled coil</keyword>
<evidence type="ECO:0000256" key="9">
    <source>
        <dbReference type="SAM" id="Coils"/>
    </source>
</evidence>
<dbReference type="PRINTS" id="PR00452">
    <property type="entry name" value="SH3DOMAIN"/>
</dbReference>
<proteinExistence type="inferred from homology"/>
<dbReference type="InterPro" id="IPR036397">
    <property type="entry name" value="RNaseH_sf"/>
</dbReference>
<feature type="region of interest" description="Disordered" evidence="10">
    <location>
        <begin position="374"/>
        <end position="405"/>
    </location>
</feature>
<dbReference type="GO" id="GO:0003676">
    <property type="term" value="F:nucleic acid binding"/>
    <property type="evidence" value="ECO:0007669"/>
    <property type="project" value="InterPro"/>
</dbReference>
<evidence type="ECO:0000256" key="5">
    <source>
        <dbReference type="ARBA" id="ARBA00022801"/>
    </source>
</evidence>
<dbReference type="Gene3D" id="2.30.30.40">
    <property type="entry name" value="SH3 Domains"/>
    <property type="match status" value="2"/>
</dbReference>
<dbReference type="InterPro" id="IPR036028">
    <property type="entry name" value="SH3-like_dom_sf"/>
</dbReference>
<feature type="region of interest" description="Disordered" evidence="10">
    <location>
        <begin position="680"/>
        <end position="758"/>
    </location>
</feature>
<feature type="coiled-coil region" evidence="9">
    <location>
        <begin position="634"/>
        <end position="661"/>
    </location>
</feature>
<keyword evidence="6 12" id="KW-0269">Exonuclease</keyword>
<dbReference type="Proteomes" id="UP000243217">
    <property type="component" value="Unassembled WGS sequence"/>
</dbReference>
<evidence type="ECO:0000256" key="4">
    <source>
        <dbReference type="ARBA" id="ARBA00022722"/>
    </source>
</evidence>
<accession>A0A1V9ZJ32</accession>
<feature type="domain" description="SH3" evidence="11">
    <location>
        <begin position="1"/>
        <end position="62"/>
    </location>
</feature>
<sequence>MPTLVSVLYDYQPSEPDELELRAGDVLYVVEYLDDGWCQGHFPDKPSDIGLFPSNYVRKKEKDKIQSHLPPFHSNQPVVEKNASTNVKAIHDYTPQGKELGYMMLTEILEPDELELHVGDVLVITIEQDDGWCRGYLESNPNLIGLFPSNYVAPLTPENNNSPIPLVEEAEDPYFMRNRVEIKAESPLQQDTPNNSLVQEPQSESEAAQGSSSSDGYYDERGFYITFSGYYDTEGTFYPTSNDVAANVTTAAASGWYDESGNYIVEGGYYDTEGLFHTTPTIVNTNLSASPVEPLTTPNAEATEVVSLPKTPSAKELTKASSFNENKATIAALDEMVQNPGLNQDNGNKTNKNTVAQLKRELEKAKRASELAEQARLQAESDMQKELEARRRSLKKQLDEEQKAKNKQGQIELQIQLQLKNSLYIEAATKVQRRYRRGNFYRRMSYIIQLQRSAKVVQQATRHYFRRKRIIKLISLLRKAIIEQENKRTKNPKRLGRYHSKVHVTAASRIQQATRNHLACKDAKEELKMLRRQKERIIVSPQHTKARIIKPKRNDDANGKTLIYTSSSHQLYQGQVINPNQIDQSPESLVKSPSAVVVPLYTTDVAQISQLATLIANSVNLELGRRLTVHESHLKELASSMQKLNHAIEKHNIALQKLYDRPYPTNEVISQINVSSVVQNSPIPPRQTHIEKKPAIESSPVYKRPVNKSPPRSQIASLEVIDPQKLKPLPPSPKLVKPTGSPTKTRLPQLKNPKPRKSNDVDVLEAFACFSTDSSSKPLLSTVRDTLHDVFLDDDIDLLKYLVVLVLSEASDELMDQIASTSEPNNKPSSHFEVRLADGDAIPKCEATLLYAPVSKKEQEEAKRKQKKLIKKKIKKLKKSATEIGPEFYVASEEDLLEHFHLLPFATKQTDDGIQYIETNPPKDKFHRMLAVDCEMCKTTKGVELTRVSIVDENHEVLLDEYVLPMNKIVDYCTQYSGITQETLEDCENTLASIQKQVLEIVSSETILVGHSIENDLMALRLLHRRLIDTAIIYPHPKGPPFRSALRYLSATYLKQQIQTGSDGHCSIEDATCAMKLAQLKVKKGPMFPSCSMENQPRKLINELSKQKKSALIVDTPAACRSLAGSTAAAIPKTTITDVIAAIRHQLTTGCPPIFTWGRSTLPLESTAQDISKMSTEIYEDLPPASLLLVLVIPTITKLKELHKLRTTRADPRSTLLWDKTQQSKLDIVAARTQRGLLHLYSKPPKEDE</sequence>
<organism evidence="12 13">
    <name type="scientific">Thraustotheca clavata</name>
    <dbReference type="NCBI Taxonomy" id="74557"/>
    <lineage>
        <taxon>Eukaryota</taxon>
        <taxon>Sar</taxon>
        <taxon>Stramenopiles</taxon>
        <taxon>Oomycota</taxon>
        <taxon>Saprolegniomycetes</taxon>
        <taxon>Saprolegniales</taxon>
        <taxon>Achlyaceae</taxon>
        <taxon>Thraustotheca</taxon>
    </lineage>
</organism>
<dbReference type="InterPro" id="IPR034922">
    <property type="entry name" value="REX1-like_exo"/>
</dbReference>
<evidence type="ECO:0000313" key="13">
    <source>
        <dbReference type="Proteomes" id="UP000243217"/>
    </source>
</evidence>
<feature type="compositionally biased region" description="Polar residues" evidence="10">
    <location>
        <begin position="187"/>
        <end position="201"/>
    </location>
</feature>
<dbReference type="Pfam" id="PF07653">
    <property type="entry name" value="SH3_2"/>
    <property type="match status" value="1"/>
</dbReference>
<evidence type="ECO:0000256" key="3">
    <source>
        <dbReference type="ARBA" id="ARBA00022443"/>
    </source>
</evidence>
<dbReference type="PANTHER" id="PTHR12801:SF115">
    <property type="entry name" value="FI18136P1-RELATED"/>
    <property type="match status" value="1"/>
</dbReference>
<dbReference type="PANTHER" id="PTHR12801">
    <property type="entry name" value="RNA EXONUCLEASE REXO1 / RECO3 FAMILY MEMBER-RELATED"/>
    <property type="match status" value="1"/>
</dbReference>
<keyword evidence="7" id="KW-0539">Nucleus</keyword>
<feature type="domain" description="SH3" evidence="11">
    <location>
        <begin position="82"/>
        <end position="157"/>
    </location>
</feature>
<dbReference type="AlphaFoldDB" id="A0A1V9ZJ32"/>
<evidence type="ECO:0000256" key="6">
    <source>
        <dbReference type="ARBA" id="ARBA00022839"/>
    </source>
</evidence>
<keyword evidence="13" id="KW-1185">Reference proteome</keyword>
<dbReference type="InterPro" id="IPR001452">
    <property type="entry name" value="SH3_domain"/>
</dbReference>
<dbReference type="InterPro" id="IPR012337">
    <property type="entry name" value="RNaseH-like_sf"/>
</dbReference>
<evidence type="ECO:0000256" key="10">
    <source>
        <dbReference type="SAM" id="MobiDB-lite"/>
    </source>
</evidence>
<feature type="compositionally biased region" description="Basic and acidic residues" evidence="10">
    <location>
        <begin position="382"/>
        <end position="404"/>
    </location>
</feature>
<dbReference type="SMART" id="SM00326">
    <property type="entry name" value="SH3"/>
    <property type="match status" value="2"/>
</dbReference>
<dbReference type="PROSITE" id="PS50096">
    <property type="entry name" value="IQ"/>
    <property type="match status" value="1"/>
</dbReference>
<dbReference type="OrthoDB" id="206335at2759"/>
<dbReference type="SUPFAM" id="SSF53098">
    <property type="entry name" value="Ribonuclease H-like"/>
    <property type="match status" value="1"/>
</dbReference>
<comment type="similarity">
    <text evidence="2">Belongs to the REXO1/REXO3 family.</text>
</comment>
<keyword evidence="3 8" id="KW-0728">SH3 domain</keyword>
<feature type="region of interest" description="Disordered" evidence="10">
    <location>
        <begin position="184"/>
        <end position="215"/>
    </location>
</feature>
<feature type="compositionally biased region" description="Low complexity" evidence="10">
    <location>
        <begin position="202"/>
        <end position="215"/>
    </location>
</feature>
<dbReference type="InterPro" id="IPR047021">
    <property type="entry name" value="REXO1/3/4-like"/>
</dbReference>
<dbReference type="InterPro" id="IPR013520">
    <property type="entry name" value="Ribonucl_H"/>
</dbReference>
<evidence type="ECO:0000259" key="11">
    <source>
        <dbReference type="PROSITE" id="PS50002"/>
    </source>
</evidence>